<accession>A0A401SWQ5</accession>
<keyword evidence="2" id="KW-0597">Phosphoprotein</keyword>
<dbReference type="STRING" id="137246.A0A401SWQ5"/>
<dbReference type="OrthoDB" id="10070446at2759"/>
<feature type="region of interest" description="Disordered" evidence="3">
    <location>
        <begin position="1"/>
        <end position="27"/>
    </location>
</feature>
<feature type="region of interest" description="Disordered" evidence="3">
    <location>
        <begin position="330"/>
        <end position="373"/>
    </location>
</feature>
<sequence>MNKLRQSLRRKKQPYVPEASRPHQWQADEEAVRKGKCSFPVRYLGHVEVEESRGMHVCEDAVQKLKATGKKSVKAMLWVSADGLRVVDDKTKGERLSHAVGCAFAACLERKQRREKECGVTASFDASRTSFTREGSFRVTTTSQHAEREDTMKQLQDKTKGDDGGGGNGGGGGGVGWGDVSTVTAGNSTFQPGHRRTPSEAERWLQEVAKTARAQQQQQQQQPPPAPLAPTAIPVPTGLPASASPFIGTAAPVNLFGPPPAFVTYAPGLTNGTPSPYPAPSVPVVGITPSQMVANVFGSAQQAPLSNQGFSGRAAPFAPAFGITASSTGATVAQHQARPPRPLGGASVPSRSGVTMGPGAWPPEPSGQEADQFEAQWAALEAKSQARLGAALPTNPFSTDLQKTFEIQL</sequence>
<evidence type="ECO:0000313" key="5">
    <source>
        <dbReference type="EMBL" id="GCC34800.1"/>
    </source>
</evidence>
<feature type="domain" description="PID" evidence="4">
    <location>
        <begin position="37"/>
        <end position="100"/>
    </location>
</feature>
<feature type="region of interest" description="Disordered" evidence="3">
    <location>
        <begin position="135"/>
        <end position="236"/>
    </location>
</feature>
<evidence type="ECO:0000256" key="3">
    <source>
        <dbReference type="SAM" id="MobiDB-lite"/>
    </source>
</evidence>
<reference evidence="5 6" key="1">
    <citation type="journal article" date="2018" name="Nat. Ecol. Evol.">
        <title>Shark genomes provide insights into elasmobranch evolution and the origin of vertebrates.</title>
        <authorList>
            <person name="Hara Y"/>
            <person name="Yamaguchi K"/>
            <person name="Onimaru K"/>
            <person name="Kadota M"/>
            <person name="Koyanagi M"/>
            <person name="Keeley SD"/>
            <person name="Tatsumi K"/>
            <person name="Tanaka K"/>
            <person name="Motone F"/>
            <person name="Kageyama Y"/>
            <person name="Nozu R"/>
            <person name="Adachi N"/>
            <person name="Nishimura O"/>
            <person name="Nakagawa R"/>
            <person name="Tanegashima C"/>
            <person name="Kiyatake I"/>
            <person name="Matsumoto R"/>
            <person name="Murakumo K"/>
            <person name="Nishida K"/>
            <person name="Terakita A"/>
            <person name="Kuratani S"/>
            <person name="Sato K"/>
            <person name="Hyodo S Kuraku.S."/>
        </authorList>
    </citation>
    <scope>NUCLEOTIDE SEQUENCE [LARGE SCALE GENOMIC DNA]</scope>
</reference>
<dbReference type="PANTHER" id="PTHR47368">
    <property type="entry name" value="NUMB"/>
    <property type="match status" value="1"/>
</dbReference>
<protein>
    <recommendedName>
        <fullName evidence="4">PID domain-containing protein</fullName>
    </recommendedName>
</protein>
<evidence type="ECO:0000256" key="2">
    <source>
        <dbReference type="ARBA" id="ARBA00022553"/>
    </source>
</evidence>
<evidence type="ECO:0000313" key="6">
    <source>
        <dbReference type="Proteomes" id="UP000287033"/>
    </source>
</evidence>
<dbReference type="GO" id="GO:0050769">
    <property type="term" value="P:positive regulation of neurogenesis"/>
    <property type="evidence" value="ECO:0007669"/>
    <property type="project" value="TreeGrafter"/>
</dbReference>
<dbReference type="Pfam" id="PF00640">
    <property type="entry name" value="PID"/>
    <property type="match status" value="1"/>
</dbReference>
<keyword evidence="6" id="KW-1185">Reference proteome</keyword>
<dbReference type="Proteomes" id="UP000287033">
    <property type="component" value="Unassembled WGS sequence"/>
</dbReference>
<evidence type="ECO:0000259" key="4">
    <source>
        <dbReference type="PROSITE" id="PS01179"/>
    </source>
</evidence>
<dbReference type="Gene3D" id="2.30.29.30">
    <property type="entry name" value="Pleckstrin-homology domain (PH domain)/Phosphotyrosine-binding domain (PTB)"/>
    <property type="match status" value="1"/>
</dbReference>
<gene>
    <name evidence="5" type="ORF">chiPu_0013277</name>
</gene>
<feature type="compositionally biased region" description="Polar residues" evidence="3">
    <location>
        <begin position="181"/>
        <end position="191"/>
    </location>
</feature>
<dbReference type="PANTHER" id="PTHR47368:SF4">
    <property type="entry name" value="NUMB-LIKE PROTEIN"/>
    <property type="match status" value="1"/>
</dbReference>
<name>A0A401SWQ5_CHIPU</name>
<dbReference type="SUPFAM" id="SSF50729">
    <property type="entry name" value="PH domain-like"/>
    <property type="match status" value="1"/>
</dbReference>
<feature type="compositionally biased region" description="Polar residues" evidence="3">
    <location>
        <begin position="135"/>
        <end position="144"/>
    </location>
</feature>
<feature type="compositionally biased region" description="Basic and acidic residues" evidence="3">
    <location>
        <begin position="145"/>
        <end position="163"/>
    </location>
</feature>
<dbReference type="EMBL" id="BEZZ01000631">
    <property type="protein sequence ID" value="GCC34800.1"/>
    <property type="molecule type" value="Genomic_DNA"/>
</dbReference>
<dbReference type="GO" id="GO:0005737">
    <property type="term" value="C:cytoplasm"/>
    <property type="evidence" value="ECO:0007669"/>
    <property type="project" value="TreeGrafter"/>
</dbReference>
<feature type="compositionally biased region" description="Gly residues" evidence="3">
    <location>
        <begin position="164"/>
        <end position="177"/>
    </location>
</feature>
<evidence type="ECO:0000256" key="1">
    <source>
        <dbReference type="ARBA" id="ARBA00022473"/>
    </source>
</evidence>
<keyword evidence="1" id="KW-0217">Developmental protein</keyword>
<feature type="compositionally biased region" description="Basic residues" evidence="3">
    <location>
        <begin position="1"/>
        <end position="13"/>
    </location>
</feature>
<proteinExistence type="predicted"/>
<dbReference type="InterPro" id="IPR016698">
    <property type="entry name" value="Numb/numb-like"/>
</dbReference>
<organism evidence="5 6">
    <name type="scientific">Chiloscyllium punctatum</name>
    <name type="common">Brownbanded bambooshark</name>
    <name type="synonym">Hemiscyllium punctatum</name>
    <dbReference type="NCBI Taxonomy" id="137246"/>
    <lineage>
        <taxon>Eukaryota</taxon>
        <taxon>Metazoa</taxon>
        <taxon>Chordata</taxon>
        <taxon>Craniata</taxon>
        <taxon>Vertebrata</taxon>
        <taxon>Chondrichthyes</taxon>
        <taxon>Elasmobranchii</taxon>
        <taxon>Galeomorphii</taxon>
        <taxon>Galeoidea</taxon>
        <taxon>Orectolobiformes</taxon>
        <taxon>Hemiscylliidae</taxon>
        <taxon>Chiloscyllium</taxon>
    </lineage>
</organism>
<dbReference type="PROSITE" id="PS01179">
    <property type="entry name" value="PID"/>
    <property type="match status" value="1"/>
</dbReference>
<comment type="caution">
    <text evidence="5">The sequence shown here is derived from an EMBL/GenBank/DDBJ whole genome shotgun (WGS) entry which is preliminary data.</text>
</comment>
<dbReference type="InterPro" id="IPR006020">
    <property type="entry name" value="PTB/PI_dom"/>
</dbReference>
<dbReference type="AlphaFoldDB" id="A0A401SWQ5"/>
<dbReference type="InterPro" id="IPR011993">
    <property type="entry name" value="PH-like_dom_sf"/>
</dbReference>
<feature type="compositionally biased region" description="Low complexity" evidence="3">
    <location>
        <begin position="212"/>
        <end position="221"/>
    </location>
</feature>